<dbReference type="PANTHER" id="PTHR43037">
    <property type="entry name" value="UNNAMED PRODUCT-RELATED"/>
    <property type="match status" value="1"/>
</dbReference>
<comment type="caution">
    <text evidence="3">The sequence shown here is derived from an EMBL/GenBank/DDBJ whole genome shotgun (WGS) entry which is preliminary data.</text>
</comment>
<evidence type="ECO:0000256" key="1">
    <source>
        <dbReference type="ARBA" id="ARBA00022729"/>
    </source>
</evidence>
<evidence type="ECO:0000313" key="3">
    <source>
        <dbReference type="EMBL" id="HIZ48045.1"/>
    </source>
</evidence>
<dbReference type="EMBL" id="DXBO01000072">
    <property type="protein sequence ID" value="HIZ48045.1"/>
    <property type="molecule type" value="Genomic_DNA"/>
</dbReference>
<proteinExistence type="predicted"/>
<dbReference type="InterPro" id="IPR010126">
    <property type="entry name" value="Esterase_phb"/>
</dbReference>
<dbReference type="Gene3D" id="3.40.50.1820">
    <property type="entry name" value="alpha/beta hydrolase"/>
    <property type="match status" value="1"/>
</dbReference>
<name>A0A9D2F2M1_9FIRM</name>
<dbReference type="PANTHER" id="PTHR43037:SF5">
    <property type="entry name" value="FERULOYL ESTERASE"/>
    <property type="match status" value="1"/>
</dbReference>
<accession>A0A9D2F2M1</accession>
<dbReference type="GO" id="GO:0005576">
    <property type="term" value="C:extracellular region"/>
    <property type="evidence" value="ECO:0007669"/>
    <property type="project" value="InterPro"/>
</dbReference>
<protein>
    <submittedName>
        <fullName evidence="3">Prolyl oligopeptidase family serine peptidase</fullName>
    </submittedName>
</protein>
<dbReference type="AlphaFoldDB" id="A0A9D2F2M1"/>
<reference evidence="3" key="2">
    <citation type="submission" date="2021-04" db="EMBL/GenBank/DDBJ databases">
        <authorList>
            <person name="Gilroy R."/>
        </authorList>
    </citation>
    <scope>NUCLEOTIDE SEQUENCE</scope>
    <source>
        <strain evidence="3">3436</strain>
    </source>
</reference>
<gene>
    <name evidence="3" type="ORF">H9810_04935</name>
</gene>
<reference evidence="3" key="1">
    <citation type="journal article" date="2021" name="PeerJ">
        <title>Extensive microbial diversity within the chicken gut microbiome revealed by metagenomics and culture.</title>
        <authorList>
            <person name="Gilroy R."/>
            <person name="Ravi A."/>
            <person name="Getino M."/>
            <person name="Pursley I."/>
            <person name="Horton D.L."/>
            <person name="Alikhan N.F."/>
            <person name="Baker D."/>
            <person name="Gharbi K."/>
            <person name="Hall N."/>
            <person name="Watson M."/>
            <person name="Adriaenssens E.M."/>
            <person name="Foster-Nyarko E."/>
            <person name="Jarju S."/>
            <person name="Secka A."/>
            <person name="Antonio M."/>
            <person name="Oren A."/>
            <person name="Chaudhuri R.R."/>
            <person name="La Ragione R."/>
            <person name="Hildebrand F."/>
            <person name="Pallen M.J."/>
        </authorList>
    </citation>
    <scope>NUCLEOTIDE SEQUENCE</scope>
    <source>
        <strain evidence="3">3436</strain>
    </source>
</reference>
<dbReference type="SUPFAM" id="SSF53474">
    <property type="entry name" value="alpha/beta-Hydrolases"/>
    <property type="match status" value="1"/>
</dbReference>
<dbReference type="Pfam" id="PF10503">
    <property type="entry name" value="Esterase_PHB"/>
    <property type="match status" value="1"/>
</dbReference>
<evidence type="ECO:0000313" key="4">
    <source>
        <dbReference type="Proteomes" id="UP000824031"/>
    </source>
</evidence>
<organism evidence="3 4">
    <name type="scientific">Candidatus Gemmiger excrementavium</name>
    <dbReference type="NCBI Taxonomy" id="2838608"/>
    <lineage>
        <taxon>Bacteria</taxon>
        <taxon>Bacillati</taxon>
        <taxon>Bacillota</taxon>
        <taxon>Clostridia</taxon>
        <taxon>Eubacteriales</taxon>
        <taxon>Gemmiger</taxon>
    </lineage>
</organism>
<dbReference type="GO" id="GO:0016787">
    <property type="term" value="F:hydrolase activity"/>
    <property type="evidence" value="ECO:0007669"/>
    <property type="project" value="UniProtKB-KW"/>
</dbReference>
<dbReference type="InterPro" id="IPR029058">
    <property type="entry name" value="AB_hydrolase_fold"/>
</dbReference>
<evidence type="ECO:0000256" key="2">
    <source>
        <dbReference type="ARBA" id="ARBA00022801"/>
    </source>
</evidence>
<sequence>MLEVKTFPKDMSELEVDHTEPRRCLVSGLFEEPVEVNGQTRTFYTYIHPDLVYNQPCLVVAPPDGMPVLDYLEQGPWLAFAKEHNIFLHVLIPGPGGWDLDGADADYMNRVYVQINGRRGYVAMQDNIYAVGVGGGSTVAQQAVMKMSSEWSGLATFGDLDARATLNAEATAGGENTGKTELVISAAKVQVPVWMSWGENAGVNARVCAYWKSMNDVADEAFSNQWADEIYFPSDVCKKSQINEEKISQVRVTNDFSGTPDAERLGAVWAFLNKACRHRCFGTKALRGRIDPEAYGFARHTMELDGWTRTWYEYVPDRVRELGRPAPLVVCMHGRGGTAESFISLADMSRVAEERDFILVYPEAGVYQQRPGAVRNLLLWCGEYKGEKIDDVKFVLSVIDDVKGRYSIDSGRVYACGQSSGGMMTSTLAQKAPQVFAAVAPWSALVDPDHELQLPEAIEPAVPFFFLFGEKDWLCADLEHGELEYHAAHDIASFLKNLMKIYSLDTTPLTYTCGEIRYYVYLNAKRVPMLTVGTVRDMSHANYPGESWASYDQFLAKFSRAEDGTLLYMGQPAI</sequence>
<keyword evidence="2" id="KW-0378">Hydrolase</keyword>
<dbReference type="InterPro" id="IPR050955">
    <property type="entry name" value="Plant_Biomass_Hydrol_Est"/>
</dbReference>
<dbReference type="Proteomes" id="UP000824031">
    <property type="component" value="Unassembled WGS sequence"/>
</dbReference>
<keyword evidence="1" id="KW-0732">Signal</keyword>